<feature type="region of interest" description="Disordered" evidence="8">
    <location>
        <begin position="611"/>
        <end position="662"/>
    </location>
</feature>
<reference evidence="10 11" key="1">
    <citation type="submission" date="2020-08" db="EMBL/GenBank/DDBJ databases">
        <title>Genome sequence of Tessaracoccus defluvii JCM 17540T.</title>
        <authorList>
            <person name="Hyun D.-W."/>
            <person name="Bae J.-W."/>
        </authorList>
    </citation>
    <scope>NUCLEOTIDE SEQUENCE [LARGE SCALE GENOMIC DNA]</scope>
    <source>
        <strain evidence="10 11">JCM 17540</strain>
    </source>
</reference>
<evidence type="ECO:0000313" key="11">
    <source>
        <dbReference type="Proteomes" id="UP000516117"/>
    </source>
</evidence>
<sequence>MCLNSRTTERGRLCELRRSATTGQGGFRPRARRLLKQVEETYPHGIHPALVPGIGVEEQRNRYGTDKVVFGVTGALILAFIAWGVISTDSLSAASTAALNWTLMNVGWLFTGLVAVILVFMLSMAASRYGNIPLGKDDEKPEYRKFSWIAMMFSAGIGIGIIFFGPLEPLTYYQSPAPGGPAAETPEAAVKALAQTFFHWGVGPWAIYGLVGAAVAYGAFRRGRVPLMSSILVALVGQKRADGTVGRLVDMFAIVATLFGTSASLGIGAMQIGRGVEIVAGIGELPNAALIAIIAILTACFIASAVSGIGRGIRWLSNINMVLALSLTVFIFVAGPTLFILNLWPAAIMDYAQNFFGMLGLGPAHGSEAAAFVGSWTVFYWAWWISWSPFVGIFLARISRGRTLREFVIYVITMPTLVCILTFGVLGGTSIWLRQQGDGISADGPAEEMFFHVLGTLPLSQITPVLGMVIIAIFFITSADSASVVMGTLSQRGKSDPSKPVTIFWGLAMMGIAVVMLLVGGGDALNGLQNMIIVTAIPFTLILVAMMLSFAKDLNSDPAVIRRRFAMSALKEAVMKGVDQYGDNFSLSIQEAPEGEGAGADFDSHDAEVTDWYQRTDEEGDPVDYDYATGTYADGWTPEGETAEDADTMSDAPAEDEVDDRG</sequence>
<feature type="transmembrane region" description="Helical" evidence="9">
    <location>
        <begin position="248"/>
        <end position="269"/>
    </location>
</feature>
<feature type="transmembrane region" description="Helical" evidence="9">
    <location>
        <begin position="197"/>
        <end position="220"/>
    </location>
</feature>
<protein>
    <submittedName>
        <fullName evidence="10">BCCT family transporter</fullName>
    </submittedName>
</protein>
<keyword evidence="3" id="KW-0813">Transport</keyword>
<dbReference type="NCBIfam" id="TIGR00842">
    <property type="entry name" value="bcct"/>
    <property type="match status" value="1"/>
</dbReference>
<feature type="transmembrane region" description="Helical" evidence="9">
    <location>
        <begin position="531"/>
        <end position="551"/>
    </location>
</feature>
<dbReference type="Pfam" id="PF02028">
    <property type="entry name" value="BCCT"/>
    <property type="match status" value="1"/>
</dbReference>
<keyword evidence="4" id="KW-1003">Cell membrane</keyword>
<feature type="transmembrane region" description="Helical" evidence="9">
    <location>
        <begin position="146"/>
        <end position="167"/>
    </location>
</feature>
<proteinExistence type="inferred from homology"/>
<dbReference type="AlphaFoldDB" id="A0A7H0H9E6"/>
<dbReference type="EMBL" id="CP060789">
    <property type="protein sequence ID" value="QNP57162.1"/>
    <property type="molecule type" value="Genomic_DNA"/>
</dbReference>
<feature type="compositionally biased region" description="Acidic residues" evidence="8">
    <location>
        <begin position="641"/>
        <end position="662"/>
    </location>
</feature>
<dbReference type="PROSITE" id="PS01303">
    <property type="entry name" value="BCCT"/>
    <property type="match status" value="1"/>
</dbReference>
<dbReference type="InterPro" id="IPR000060">
    <property type="entry name" value="BCCT_transptr"/>
</dbReference>
<evidence type="ECO:0000256" key="5">
    <source>
        <dbReference type="ARBA" id="ARBA00022692"/>
    </source>
</evidence>
<evidence type="ECO:0000256" key="1">
    <source>
        <dbReference type="ARBA" id="ARBA00004651"/>
    </source>
</evidence>
<comment type="subcellular location">
    <subcellularLocation>
        <location evidence="1">Cell membrane</location>
        <topology evidence="1">Multi-pass membrane protein</topology>
    </subcellularLocation>
</comment>
<dbReference type="PANTHER" id="PTHR30047">
    <property type="entry name" value="HIGH-AFFINITY CHOLINE TRANSPORT PROTEIN-RELATED"/>
    <property type="match status" value="1"/>
</dbReference>
<evidence type="ECO:0000256" key="4">
    <source>
        <dbReference type="ARBA" id="ARBA00022475"/>
    </source>
</evidence>
<feature type="transmembrane region" description="Helical" evidence="9">
    <location>
        <begin position="407"/>
        <end position="433"/>
    </location>
</feature>
<feature type="transmembrane region" description="Helical" evidence="9">
    <location>
        <begin position="465"/>
        <end position="489"/>
    </location>
</feature>
<feature type="transmembrane region" description="Helical" evidence="9">
    <location>
        <begin position="106"/>
        <end position="125"/>
    </location>
</feature>
<feature type="transmembrane region" description="Helical" evidence="9">
    <location>
        <begin position="322"/>
        <end position="349"/>
    </location>
</feature>
<keyword evidence="11" id="KW-1185">Reference proteome</keyword>
<dbReference type="Proteomes" id="UP000516117">
    <property type="component" value="Chromosome"/>
</dbReference>
<dbReference type="PANTHER" id="PTHR30047:SF7">
    <property type="entry name" value="HIGH-AFFINITY CHOLINE TRANSPORT PROTEIN"/>
    <property type="match status" value="1"/>
</dbReference>
<feature type="transmembrane region" description="Helical" evidence="9">
    <location>
        <begin position="369"/>
        <end position="395"/>
    </location>
</feature>
<evidence type="ECO:0000256" key="6">
    <source>
        <dbReference type="ARBA" id="ARBA00022989"/>
    </source>
</evidence>
<name>A0A7H0H9E6_9ACTN</name>
<comment type="similarity">
    <text evidence="2">Belongs to the BCCT transporter (TC 2.A.15) family.</text>
</comment>
<keyword evidence="7 9" id="KW-0472">Membrane</keyword>
<dbReference type="InterPro" id="IPR018093">
    <property type="entry name" value="BCCT_CS"/>
</dbReference>
<dbReference type="KEGG" id="tdf:H9L22_07760"/>
<keyword evidence="5 9" id="KW-0812">Transmembrane</keyword>
<evidence type="ECO:0000256" key="2">
    <source>
        <dbReference type="ARBA" id="ARBA00005658"/>
    </source>
</evidence>
<dbReference type="GO" id="GO:0005886">
    <property type="term" value="C:plasma membrane"/>
    <property type="evidence" value="ECO:0007669"/>
    <property type="project" value="UniProtKB-SubCell"/>
</dbReference>
<evidence type="ECO:0000256" key="7">
    <source>
        <dbReference type="ARBA" id="ARBA00023136"/>
    </source>
</evidence>
<feature type="transmembrane region" description="Helical" evidence="9">
    <location>
        <begin position="68"/>
        <end position="86"/>
    </location>
</feature>
<feature type="transmembrane region" description="Helical" evidence="9">
    <location>
        <begin position="289"/>
        <end position="310"/>
    </location>
</feature>
<evidence type="ECO:0000256" key="8">
    <source>
        <dbReference type="SAM" id="MobiDB-lite"/>
    </source>
</evidence>
<keyword evidence="6 9" id="KW-1133">Transmembrane helix</keyword>
<feature type="transmembrane region" description="Helical" evidence="9">
    <location>
        <begin position="501"/>
        <end position="519"/>
    </location>
</feature>
<organism evidence="10 11">
    <name type="scientific">Tessaracoccus defluvii</name>
    <dbReference type="NCBI Taxonomy" id="1285901"/>
    <lineage>
        <taxon>Bacteria</taxon>
        <taxon>Bacillati</taxon>
        <taxon>Actinomycetota</taxon>
        <taxon>Actinomycetes</taxon>
        <taxon>Propionibacteriales</taxon>
        <taxon>Propionibacteriaceae</taxon>
        <taxon>Tessaracoccus</taxon>
    </lineage>
</organism>
<dbReference type="GO" id="GO:0022857">
    <property type="term" value="F:transmembrane transporter activity"/>
    <property type="evidence" value="ECO:0007669"/>
    <property type="project" value="InterPro"/>
</dbReference>
<evidence type="ECO:0000256" key="9">
    <source>
        <dbReference type="SAM" id="Phobius"/>
    </source>
</evidence>
<accession>A0A7H0H9E6</accession>
<gene>
    <name evidence="10" type="ORF">H9L22_07760</name>
</gene>
<evidence type="ECO:0000256" key="3">
    <source>
        <dbReference type="ARBA" id="ARBA00022448"/>
    </source>
</evidence>
<evidence type="ECO:0000313" key="10">
    <source>
        <dbReference type="EMBL" id="QNP57162.1"/>
    </source>
</evidence>